<organism evidence="1 2">
    <name type="scientific">Alistipes onderdonkii subsp. vulgaris</name>
    <dbReference type="NCBI Taxonomy" id="2585117"/>
    <lineage>
        <taxon>Bacteria</taxon>
        <taxon>Pseudomonadati</taxon>
        <taxon>Bacteroidota</taxon>
        <taxon>Bacteroidia</taxon>
        <taxon>Bacteroidales</taxon>
        <taxon>Rikenellaceae</taxon>
        <taxon>Alistipes</taxon>
    </lineage>
</organism>
<protein>
    <submittedName>
        <fullName evidence="1">Uncharacterized protein</fullName>
    </submittedName>
</protein>
<keyword evidence="2" id="KW-1185">Reference proteome</keyword>
<dbReference type="EMBL" id="AP019737">
    <property type="protein sequence ID" value="BBL10056.1"/>
    <property type="molecule type" value="Genomic_DNA"/>
</dbReference>
<accession>A0ACA8QZ50</accession>
<evidence type="ECO:0000313" key="1">
    <source>
        <dbReference type="EMBL" id="BBL10056.1"/>
    </source>
</evidence>
<sequence length="782" mass="86100">MKKHLHKLILFSATACLSACTAQEPLTDYVDPRIGTAHSRWFFFTPAAVPFGMAKLAPTTDGHLGNPNGWEAVGYDSRHTSIEGFANFHEFQVGGVVVAPTVGELQTVPGPLDNPDAGYRSRFDKKDEVARPGYYSVLLKDYGVKAELTATERVGFHRYTFPATEEANLIFNIGTRMGESGPVRDASVTYTDDGRIEGWVVTEPAYVDIYQKGATVTMYFSAVLDAEPAAWGAFSGEQTFAGERSRTGAGAGLYLRFDTHERQQVGLKIGLSYTSVENARLNLEKEAAGKDFDRVRREANDTWEEALGRLRVEGGLHDDRVKFYTGLFHALLGRGLANDVNGAYPANDGTVGQIALDGAGRPVHDYYNTDAIWGAYWNLTQLWSIAYPEYYADWVASQLLVYKDAGWLGDGIACSKYVSGVGTNFTGLAIAAAYNCGIRNFDVALGYQAARKNELGSEGRPAGAGKLDVGKFVSQGYSPYLPELGMQTTPDGSGFAASHTLEYSFSAYAVAQMARQLGHEADYEQLKKLSGGWELLFDPETKYIRPRDRSGEFIADFDPYAAWAGFQEGNAVQYTYYVPHDIDRLVEMVGREEFNNRLDSTFLISRESVFGGGKTINAFAGVHAYYNHGNQPNLHISALFNFSGKPWLSQKWMRTICNEFYGTEEIHGYGYGQDEDQGQLGAWYVMASMGLFDAKGLTAPDPTFQIGSPLFDKVTIRLNPDYYTGKEFVIETTGNTPENYYIGSLELDGKPLQSVQLPFAEVVGGGTLRVNLAAEPNTRLNK</sequence>
<name>A0ACA8QZ50_9BACT</name>
<reference evidence="1 2" key="1">
    <citation type="journal article" date="2020" name="Int. J. Syst. Evol. Microbiol.">
        <title>Alistipes communis sp. nov., Alistipes dispar sp. nov. and Alistipes onderdonkii subsp. vulgaris subsp. nov., isolated from human faeces, and creation of Alistipes onderdonkii subsp. onderdonkii subsp. nov.</title>
        <authorList>
            <person name="Sakamoto M."/>
            <person name="Ikeyama N."/>
            <person name="Ogata Y."/>
            <person name="Suda W."/>
            <person name="Iino T."/>
            <person name="Hattori M."/>
            <person name="Ohkuma M."/>
        </authorList>
    </citation>
    <scope>NUCLEOTIDE SEQUENCE [LARGE SCALE GENOMIC DNA]</scope>
    <source>
        <strain evidence="1 2">5CPYCFAH4</strain>
    </source>
</reference>
<dbReference type="Proteomes" id="UP000317465">
    <property type="component" value="Chromosome"/>
</dbReference>
<proteinExistence type="predicted"/>
<gene>
    <name evidence="1" type="ORF">A5CPYCFAH4_22800</name>
</gene>
<evidence type="ECO:0000313" key="2">
    <source>
        <dbReference type="Proteomes" id="UP000317465"/>
    </source>
</evidence>